<dbReference type="KEGG" id="epa:110247046"/>
<dbReference type="EC" id="3.2.1.52" evidence="3"/>
<dbReference type="PANTHER" id="PTHR30480">
    <property type="entry name" value="BETA-HEXOSAMINIDASE-RELATED"/>
    <property type="match status" value="1"/>
</dbReference>
<sequence>MIGHLNVPSLDSTGTPSSLSPIVIRDYLQGELGFKGLVISDALNMKAVADRYGKTDVVVKAFQAGCDIVLFPESVTEAIKAIEEKVNAGEITQEEIDQRCRKILKAKYKAIVAPKDYKAYDKYELELAKKQVYEKAITVVKNDGILPIQRFDQRIAHVSIGSHTYPLDKSMKLVAPVDHFHFYTVEEARNRFSEKLKDYDLIITSFHSNTVRSRNDYGMPKGWKEWISDIPTEAKQVLLMFANPQAIRALDTRRPNAIVMGYENHSLVLDRMGQFVMGTFASSGKLPMTIPGKYASGH</sequence>
<dbReference type="Proteomes" id="UP000887567">
    <property type="component" value="Unplaced"/>
</dbReference>
<dbReference type="InterPro" id="IPR036962">
    <property type="entry name" value="Glyco_hydro_3_N_sf"/>
</dbReference>
<evidence type="ECO:0000256" key="4">
    <source>
        <dbReference type="ARBA" id="ARBA00022801"/>
    </source>
</evidence>
<evidence type="ECO:0000313" key="8">
    <source>
        <dbReference type="Proteomes" id="UP000887567"/>
    </source>
</evidence>
<comment type="catalytic activity">
    <reaction evidence="1">
        <text>Hydrolysis of terminal non-reducing N-acetyl-D-hexosamine residues in N-acetyl-beta-D-hexosaminides.</text>
        <dbReference type="EC" id="3.2.1.52"/>
    </reaction>
</comment>
<organism evidence="7 8">
    <name type="scientific">Exaiptasia diaphana</name>
    <name type="common">Tropical sea anemone</name>
    <name type="synonym">Aiptasia pulchella</name>
    <dbReference type="NCBI Taxonomy" id="2652724"/>
    <lineage>
        <taxon>Eukaryota</taxon>
        <taxon>Metazoa</taxon>
        <taxon>Cnidaria</taxon>
        <taxon>Anthozoa</taxon>
        <taxon>Hexacorallia</taxon>
        <taxon>Actiniaria</taxon>
        <taxon>Aiptasiidae</taxon>
        <taxon>Exaiptasia</taxon>
    </lineage>
</organism>
<dbReference type="Gene3D" id="3.20.20.300">
    <property type="entry name" value="Glycoside hydrolase, family 3, N-terminal domain"/>
    <property type="match status" value="1"/>
</dbReference>
<dbReference type="GO" id="GO:0004563">
    <property type="term" value="F:beta-N-acetylhexosaminidase activity"/>
    <property type="evidence" value="ECO:0007669"/>
    <property type="project" value="UniProtKB-EC"/>
</dbReference>
<dbReference type="InterPro" id="IPR050226">
    <property type="entry name" value="NagZ_Beta-hexosaminidase"/>
</dbReference>
<keyword evidence="4" id="KW-0378">Hydrolase</keyword>
<dbReference type="Gene3D" id="3.40.50.1700">
    <property type="entry name" value="Glycoside hydrolase family 3 C-terminal domain"/>
    <property type="match status" value="1"/>
</dbReference>
<name>A0A913XTU4_EXADI</name>
<dbReference type="RefSeq" id="XP_020909088.2">
    <property type="nucleotide sequence ID" value="XM_021053429.2"/>
</dbReference>
<evidence type="ECO:0000256" key="3">
    <source>
        <dbReference type="ARBA" id="ARBA00012663"/>
    </source>
</evidence>
<dbReference type="InterPro" id="IPR001764">
    <property type="entry name" value="Glyco_hydro_3_N"/>
</dbReference>
<dbReference type="GeneID" id="110247046"/>
<dbReference type="SUPFAM" id="SSF52279">
    <property type="entry name" value="Beta-D-glucan exohydrolase, C-terminal domain"/>
    <property type="match status" value="1"/>
</dbReference>
<evidence type="ECO:0000256" key="5">
    <source>
        <dbReference type="ARBA" id="ARBA00023295"/>
    </source>
</evidence>
<proteinExistence type="inferred from homology"/>
<evidence type="ECO:0000259" key="6">
    <source>
        <dbReference type="Pfam" id="PF00933"/>
    </source>
</evidence>
<dbReference type="SUPFAM" id="SSF51445">
    <property type="entry name" value="(Trans)glycosidases"/>
    <property type="match status" value="1"/>
</dbReference>
<accession>A0A913XTU4</accession>
<reference evidence="7" key="1">
    <citation type="submission" date="2022-11" db="UniProtKB">
        <authorList>
            <consortium name="EnsemblMetazoa"/>
        </authorList>
    </citation>
    <scope>IDENTIFICATION</scope>
</reference>
<dbReference type="GO" id="GO:0009254">
    <property type="term" value="P:peptidoglycan turnover"/>
    <property type="evidence" value="ECO:0007669"/>
    <property type="project" value="TreeGrafter"/>
</dbReference>
<dbReference type="EnsemblMetazoa" id="XM_021053429.2">
    <property type="protein sequence ID" value="XP_020909088.2"/>
    <property type="gene ID" value="LOC110247046"/>
</dbReference>
<dbReference type="OrthoDB" id="10072126at2759"/>
<protein>
    <recommendedName>
        <fullName evidence="3">beta-N-acetylhexosaminidase</fullName>
        <ecNumber evidence="3">3.2.1.52</ecNumber>
    </recommendedName>
</protein>
<dbReference type="Pfam" id="PF00933">
    <property type="entry name" value="Glyco_hydro_3"/>
    <property type="match status" value="1"/>
</dbReference>
<dbReference type="PANTHER" id="PTHR30480:SF13">
    <property type="entry name" value="BETA-HEXOSAMINIDASE"/>
    <property type="match status" value="1"/>
</dbReference>
<evidence type="ECO:0000256" key="2">
    <source>
        <dbReference type="ARBA" id="ARBA00005336"/>
    </source>
</evidence>
<dbReference type="InterPro" id="IPR017853">
    <property type="entry name" value="GH"/>
</dbReference>
<comment type="similarity">
    <text evidence="2">Belongs to the glycosyl hydrolase 3 family.</text>
</comment>
<evidence type="ECO:0000313" key="7">
    <source>
        <dbReference type="EnsemblMetazoa" id="XP_020909088.2"/>
    </source>
</evidence>
<keyword evidence="8" id="KW-1185">Reference proteome</keyword>
<dbReference type="InterPro" id="IPR036881">
    <property type="entry name" value="Glyco_hydro_3_C_sf"/>
</dbReference>
<feature type="domain" description="Glycoside hydrolase family 3 N-terminal" evidence="6">
    <location>
        <begin position="1"/>
        <end position="105"/>
    </location>
</feature>
<dbReference type="GO" id="GO:0005975">
    <property type="term" value="P:carbohydrate metabolic process"/>
    <property type="evidence" value="ECO:0007669"/>
    <property type="project" value="InterPro"/>
</dbReference>
<evidence type="ECO:0000256" key="1">
    <source>
        <dbReference type="ARBA" id="ARBA00001231"/>
    </source>
</evidence>
<keyword evidence="5" id="KW-0326">Glycosidase</keyword>
<dbReference type="AlphaFoldDB" id="A0A913XTU4"/>